<dbReference type="SMART" id="SM00490">
    <property type="entry name" value="HELICc"/>
    <property type="match status" value="1"/>
</dbReference>
<dbReference type="GO" id="GO:0003676">
    <property type="term" value="F:nucleic acid binding"/>
    <property type="evidence" value="ECO:0007669"/>
    <property type="project" value="InterPro"/>
</dbReference>
<dbReference type="GO" id="GO:0005524">
    <property type="term" value="F:ATP binding"/>
    <property type="evidence" value="ECO:0007669"/>
    <property type="project" value="UniProtKB-KW"/>
</dbReference>
<feature type="region of interest" description="Disordered" evidence="7">
    <location>
        <begin position="1434"/>
        <end position="1489"/>
    </location>
</feature>
<proteinExistence type="inferred from homology"/>
<dbReference type="GO" id="GO:0008270">
    <property type="term" value="F:zinc ion binding"/>
    <property type="evidence" value="ECO:0007669"/>
    <property type="project" value="UniProtKB-KW"/>
</dbReference>
<dbReference type="Pfam" id="PF00271">
    <property type="entry name" value="Helicase_C"/>
    <property type="match status" value="1"/>
</dbReference>
<dbReference type="SMART" id="SM00487">
    <property type="entry name" value="DEXDc"/>
    <property type="match status" value="1"/>
</dbReference>
<dbReference type="InterPro" id="IPR014001">
    <property type="entry name" value="Helicase_ATP-bd"/>
</dbReference>
<feature type="domain" description="Helicase ATP-binding" evidence="9">
    <location>
        <begin position="1071"/>
        <end position="1234"/>
    </location>
</feature>
<dbReference type="Pfam" id="PF00270">
    <property type="entry name" value="DEAD"/>
    <property type="match status" value="1"/>
</dbReference>
<dbReference type="GO" id="GO:0005737">
    <property type="term" value="C:cytoplasm"/>
    <property type="evidence" value="ECO:0007669"/>
    <property type="project" value="TreeGrafter"/>
</dbReference>
<dbReference type="InterPro" id="IPR013087">
    <property type="entry name" value="Znf_C2H2_type"/>
</dbReference>
<feature type="compositionally biased region" description="Polar residues" evidence="7">
    <location>
        <begin position="1525"/>
        <end position="1539"/>
    </location>
</feature>
<feature type="region of interest" description="Disordered" evidence="7">
    <location>
        <begin position="1503"/>
        <end position="1539"/>
    </location>
</feature>
<dbReference type="OrthoDB" id="2556108at2759"/>
<dbReference type="GO" id="GO:0005694">
    <property type="term" value="C:chromosome"/>
    <property type="evidence" value="ECO:0007669"/>
    <property type="project" value="TreeGrafter"/>
</dbReference>
<feature type="compositionally biased region" description="Pro residues" evidence="7">
    <location>
        <begin position="1512"/>
        <end position="1522"/>
    </location>
</feature>
<comment type="catalytic activity">
    <reaction evidence="4">
        <text>Couples ATP hydrolysis with the unwinding of duplex DNA by translocating in the 3'-5' direction.</text>
        <dbReference type="EC" id="5.6.2.4"/>
    </reaction>
</comment>
<name>A0A5C3E6F3_9BASI</name>
<dbReference type="Gene3D" id="3.40.50.300">
    <property type="entry name" value="P-loop containing nucleotide triphosphate hydrolases"/>
    <property type="match status" value="2"/>
</dbReference>
<reference evidence="11 12" key="1">
    <citation type="submission" date="2018-03" db="EMBL/GenBank/DDBJ databases">
        <authorList>
            <person name="Guldener U."/>
        </authorList>
    </citation>
    <scope>NUCLEOTIDE SEQUENCE [LARGE SCALE GENOMIC DNA]</scope>
    <source>
        <strain evidence="11 12">NBRC100155</strain>
    </source>
</reference>
<dbReference type="PROSITE" id="PS51192">
    <property type="entry name" value="HELICASE_ATP_BIND_1"/>
    <property type="match status" value="1"/>
</dbReference>
<keyword evidence="2" id="KW-0547">Nucleotide-binding</keyword>
<evidence type="ECO:0000313" key="12">
    <source>
        <dbReference type="Proteomes" id="UP000324022"/>
    </source>
</evidence>
<evidence type="ECO:0000256" key="7">
    <source>
        <dbReference type="SAM" id="MobiDB-lite"/>
    </source>
</evidence>
<keyword evidence="6" id="KW-0479">Metal-binding</keyword>
<keyword evidence="3" id="KW-0067">ATP-binding</keyword>
<dbReference type="GO" id="GO:0000724">
    <property type="term" value="P:double-strand break repair via homologous recombination"/>
    <property type="evidence" value="ECO:0007669"/>
    <property type="project" value="TreeGrafter"/>
</dbReference>
<evidence type="ECO:0000259" key="10">
    <source>
        <dbReference type="PROSITE" id="PS51194"/>
    </source>
</evidence>
<dbReference type="EMBL" id="OOIN01000013">
    <property type="protein sequence ID" value="SPO26294.1"/>
    <property type="molecule type" value="Genomic_DNA"/>
</dbReference>
<feature type="domain" description="Helicase C-terminal" evidence="10">
    <location>
        <begin position="1263"/>
        <end position="1407"/>
    </location>
</feature>
<evidence type="ECO:0000313" key="11">
    <source>
        <dbReference type="EMBL" id="SPO26294.1"/>
    </source>
</evidence>
<evidence type="ECO:0000259" key="8">
    <source>
        <dbReference type="PROSITE" id="PS50157"/>
    </source>
</evidence>
<evidence type="ECO:0000256" key="2">
    <source>
        <dbReference type="ARBA" id="ARBA00022741"/>
    </source>
</evidence>
<dbReference type="Proteomes" id="UP000324022">
    <property type="component" value="Unassembled WGS sequence"/>
</dbReference>
<dbReference type="EC" id="5.6.2.4" evidence="5"/>
<dbReference type="SUPFAM" id="SSF52540">
    <property type="entry name" value="P-loop containing nucleoside triphosphate hydrolases"/>
    <property type="match status" value="1"/>
</dbReference>
<feature type="compositionally biased region" description="Polar residues" evidence="7">
    <location>
        <begin position="1458"/>
        <end position="1481"/>
    </location>
</feature>
<comment type="similarity">
    <text evidence="1">Belongs to the helicase family. RecQ subfamily.</text>
</comment>
<evidence type="ECO:0000259" key="9">
    <source>
        <dbReference type="PROSITE" id="PS51192"/>
    </source>
</evidence>
<dbReference type="InterPro" id="IPR011545">
    <property type="entry name" value="DEAD/DEAH_box_helicase_dom"/>
</dbReference>
<organism evidence="11 12">
    <name type="scientific">Ustilago trichophora</name>
    <dbReference type="NCBI Taxonomy" id="86804"/>
    <lineage>
        <taxon>Eukaryota</taxon>
        <taxon>Fungi</taxon>
        <taxon>Dikarya</taxon>
        <taxon>Basidiomycota</taxon>
        <taxon>Ustilaginomycotina</taxon>
        <taxon>Ustilaginomycetes</taxon>
        <taxon>Ustilaginales</taxon>
        <taxon>Ustilaginaceae</taxon>
        <taxon>Ustilago</taxon>
    </lineage>
</organism>
<gene>
    <name evidence="11" type="ORF">UTRI_02570</name>
</gene>
<evidence type="ECO:0000256" key="6">
    <source>
        <dbReference type="PROSITE-ProRule" id="PRU00042"/>
    </source>
</evidence>
<dbReference type="InterPro" id="IPR027417">
    <property type="entry name" value="P-loop_NTPase"/>
</dbReference>
<evidence type="ECO:0000256" key="1">
    <source>
        <dbReference type="ARBA" id="ARBA00005446"/>
    </source>
</evidence>
<keyword evidence="12" id="KW-1185">Reference proteome</keyword>
<keyword evidence="6" id="KW-0862">Zinc</keyword>
<evidence type="ECO:0000256" key="4">
    <source>
        <dbReference type="ARBA" id="ARBA00034617"/>
    </source>
</evidence>
<dbReference type="PANTHER" id="PTHR13710:SF154">
    <property type="entry name" value="RECQ HELICASE, PUTATIVE (AFU_ORTHOLOGUE AFUA_6G14720)-RELATED"/>
    <property type="match status" value="1"/>
</dbReference>
<dbReference type="GO" id="GO:0009378">
    <property type="term" value="F:four-way junction helicase activity"/>
    <property type="evidence" value="ECO:0007669"/>
    <property type="project" value="TreeGrafter"/>
</dbReference>
<evidence type="ECO:0000256" key="5">
    <source>
        <dbReference type="ARBA" id="ARBA00034808"/>
    </source>
</evidence>
<dbReference type="PROSITE" id="PS51194">
    <property type="entry name" value="HELICASE_CTER"/>
    <property type="match status" value="1"/>
</dbReference>
<sequence>MSQQSAHRASVGACTNLNVNISQIPLAELQAADAFGSPSPLAITTSPIINNNTNTKSPTTSPINITSFSNTPVATINTTSPIQTASTVGNAASVHDSTTTHDVIELISSSPAPPTPNQVAHAVPANPILAASLHRLNLRVIHHPALLVCTRSDCPEERVPLVPEVPSIIDHLKMHHKLRQSGAVREPKEADVLPAPAKQELEATLAALNLDYPSAVRISSDLLPANIIEELKVYYDGYRCGHCDYAVMARSSWYEHRRTHGHLKGIHPVPVQLIYQCGTNRRYLHVKNPKLAPPAPATFSLDPKEGKLDAAAQDRVDAILAKDAELMANAKVTPDGVQPKTVIGNISPWLKELSWHAYWAGKPVVAIGSLDKDPMRWLSEHAAFYAWILHLTKQSALKWMNSLLQAGRQVQQTFRATDGAPSHPYNLDAHTVKRRADRWARLFAVLVHVMMDGDDLDYYGEGDPLIPKTEQDLQGPHLGVNQEFKDIIYGLLEYFKSVSKDDFDKDLYVFEDTTIVSKATQEIFNACHLLITQLPDEVGGAGSLPLVRAFLHLCLTPHGTAAAVNVATSELVTIEFAARAIEHHYLLDPEDGAVIHMPTLEASNCIQAHLQRYLHHNSCSASGYLQSLLRYGMVLAQDDRTNLRFIWTPRRNMVTFGNKQVTVTGLQHLVAETLDRAGKLLQHLLLEDSTEFLELTNLSTYRDDFNNALPGYSFANESELKAGAHCLHQAALGKHPHGQPLMDANATSPTFKRLAAKKYFHVHDEYTKLLTVLIELTSGLPARGSELMQLQHTNTLAGQRNLFLCHGHFVTTLISKKGSGRPKLIPRFLPHAVGQLVLYYIMEVAPFVHLLFNSVFHPREATPMLLVNHAGKPWETTDISKTLQGLCLEFIGTEACELNIRLWRQLSVSIDRELIRPELPAEEYEDHAHDLQAGHTSSTAERHYGLDASLLHQLTQPSIDAMLLVSKRWHQFWGLSSRFQDPVLPFTELASTVAEVQRHNTCGAMKHSLEELKEDVRHIRRKLDHHLFPAFGNPTKLSTRTSQLEANVSKALFKVTGSHCTKTLEQAHALNAIHRKQSPLIVIMATGSGKSALFMAPIFWLSPTAVVVVVVPFIALTQDLVEQCRARGITTSRWNGYRCAEKVEGSQLVFVAAEICYGEAFCNWARDLDQQGRLAAIFFDECHVCLTQSSFRNAMDQIKSLITTVCVPQYFLTATLPPSLVNDFKAKLNLPEDGTGMIRAATNRKNISYSVQLFASMKDVYKSIPQLLTTYKYGAVMVICLTKGLAQASAEELGCRAIWSEMEEKDKEQILSAWLQCSPTEEINTRRVLVGTSAIGTGINPQHVRLVVHAGGAWDMISYVQESGRAGRDGEAASAILLSTHSKNFDAHVKQYEAEENCRRLYISGYMDGMPITCVSQPDFAFCDLCQKRVGGTTTPPKKVVPLDSPPHSDKAPRCYSSKVSTSHQQVASSSCNQDTASAQPSPTPKSRQHTVFATALDVLHSQQTKTQSMAPPTPWQLPQPTQPRLSSPSAAVSIPTPSQQAPASNTIISLLHTLSNQCSLCYLFRNKHICEGNHCFQDCGCWDLLAEHMDLAALGPINASYIGRLKKATLGRKTKGIACYSCLVPIRVCTDNSPSLMSGCSCRYGDIVLPVVAAVLLSHDLLAKVHRLLQVPQLDPSNQDISWVQISLCTAVIYQGQRVLLAFAIFVSAMDAMSLFG</sequence>
<accession>A0A5C3E6F3</accession>
<protein>
    <recommendedName>
        <fullName evidence="5">DNA 3'-5' helicase</fullName>
        <ecNumber evidence="5">5.6.2.4</ecNumber>
    </recommendedName>
</protein>
<dbReference type="PROSITE" id="PS50157">
    <property type="entry name" value="ZINC_FINGER_C2H2_2"/>
    <property type="match status" value="1"/>
</dbReference>
<dbReference type="InterPro" id="IPR001650">
    <property type="entry name" value="Helicase_C-like"/>
</dbReference>
<evidence type="ECO:0000256" key="3">
    <source>
        <dbReference type="ARBA" id="ARBA00022840"/>
    </source>
</evidence>
<dbReference type="PROSITE" id="PS00028">
    <property type="entry name" value="ZINC_FINGER_C2H2_1"/>
    <property type="match status" value="1"/>
</dbReference>
<keyword evidence="6" id="KW-0863">Zinc-finger</keyword>
<feature type="domain" description="C2H2-type" evidence="8">
    <location>
        <begin position="238"/>
        <end position="265"/>
    </location>
</feature>
<dbReference type="GO" id="GO:0043138">
    <property type="term" value="F:3'-5' DNA helicase activity"/>
    <property type="evidence" value="ECO:0007669"/>
    <property type="project" value="UniProtKB-EC"/>
</dbReference>
<dbReference type="PANTHER" id="PTHR13710">
    <property type="entry name" value="DNA HELICASE RECQ FAMILY MEMBER"/>
    <property type="match status" value="1"/>
</dbReference>